<proteinExistence type="predicted"/>
<organism evidence="2 3">
    <name type="scientific">Blattamonas nauphoetae</name>
    <dbReference type="NCBI Taxonomy" id="2049346"/>
    <lineage>
        <taxon>Eukaryota</taxon>
        <taxon>Metamonada</taxon>
        <taxon>Preaxostyla</taxon>
        <taxon>Oxymonadida</taxon>
        <taxon>Blattamonas</taxon>
    </lineage>
</organism>
<evidence type="ECO:0000313" key="3">
    <source>
        <dbReference type="Proteomes" id="UP001281761"/>
    </source>
</evidence>
<evidence type="ECO:0000313" key="2">
    <source>
        <dbReference type="EMBL" id="KAK2952907.1"/>
    </source>
</evidence>
<name>A0ABQ9XND9_9EUKA</name>
<dbReference type="EMBL" id="JARBJD010000097">
    <property type="protein sequence ID" value="KAK2952907.1"/>
    <property type="molecule type" value="Genomic_DNA"/>
</dbReference>
<comment type="caution">
    <text evidence="2">The sequence shown here is derived from an EMBL/GenBank/DDBJ whole genome shotgun (WGS) entry which is preliminary data.</text>
</comment>
<keyword evidence="3" id="KW-1185">Reference proteome</keyword>
<feature type="compositionally biased region" description="Low complexity" evidence="1">
    <location>
        <begin position="32"/>
        <end position="42"/>
    </location>
</feature>
<reference evidence="2 3" key="1">
    <citation type="journal article" date="2022" name="bioRxiv">
        <title>Genomics of Preaxostyla Flagellates Illuminates Evolutionary Transitions and the Path Towards Mitochondrial Loss.</title>
        <authorList>
            <person name="Novak L.V.F."/>
            <person name="Treitli S.C."/>
            <person name="Pyrih J."/>
            <person name="Halakuc P."/>
            <person name="Pipaliya S.V."/>
            <person name="Vacek V."/>
            <person name="Brzon O."/>
            <person name="Soukal P."/>
            <person name="Eme L."/>
            <person name="Dacks J.B."/>
            <person name="Karnkowska A."/>
            <person name="Elias M."/>
            <person name="Hampl V."/>
        </authorList>
    </citation>
    <scope>NUCLEOTIDE SEQUENCE [LARGE SCALE GENOMIC DNA]</scope>
    <source>
        <strain evidence="2">NAU3</strain>
        <tissue evidence="2">Gut</tissue>
    </source>
</reference>
<dbReference type="Proteomes" id="UP001281761">
    <property type="component" value="Unassembled WGS sequence"/>
</dbReference>
<feature type="region of interest" description="Disordered" evidence="1">
    <location>
        <begin position="17"/>
        <end position="54"/>
    </location>
</feature>
<gene>
    <name evidence="2" type="ORF">BLNAU_12083</name>
</gene>
<evidence type="ECO:0000256" key="1">
    <source>
        <dbReference type="SAM" id="MobiDB-lite"/>
    </source>
</evidence>
<accession>A0ABQ9XND9</accession>
<protein>
    <submittedName>
        <fullName evidence="2">Uncharacterized protein</fullName>
    </submittedName>
</protein>
<sequence length="294" mass="33907">MTLVNDTSNDELIARMLQEQFDNEDPEDGFQRRPQQQQYSSSHRPKNQAQFKRNVIPIHFEQTYRPKQQTSLKDQFDEDQVREMLDGEEDDDFEFAQAQKDHIVHQFVEKKHIISDNTLAASSLRRVPEDAPELEGAFEDGLEDDEDDIEASVEDFEVSLPPHRQRLIERVGIAQETAIQDRTKKSEQIRMTLILNQNRQKKKVKFVDYPSTLSQLCSYGTKSFNTKKKCSRVFDIEGNELRDITPETLTHNSTLYFSCGEDFVTGKKPLVVPEVPSVTTEMPSHPVFVAVGEI</sequence>